<feature type="compositionally biased region" description="Basic and acidic residues" evidence="1">
    <location>
        <begin position="145"/>
        <end position="157"/>
    </location>
</feature>
<comment type="caution">
    <text evidence="2">The sequence shown here is derived from an EMBL/GenBank/DDBJ whole genome shotgun (WGS) entry which is preliminary data.</text>
</comment>
<protein>
    <submittedName>
        <fullName evidence="2">Uncharacterized protein</fullName>
    </submittedName>
</protein>
<feature type="region of interest" description="Disordered" evidence="1">
    <location>
        <begin position="84"/>
        <end position="157"/>
    </location>
</feature>
<dbReference type="EMBL" id="JACGWO010000011">
    <property type="protein sequence ID" value="KAK4415492.1"/>
    <property type="molecule type" value="Genomic_DNA"/>
</dbReference>
<feature type="compositionally biased region" description="Low complexity" evidence="1">
    <location>
        <begin position="46"/>
        <end position="63"/>
    </location>
</feature>
<name>A0AAE1XP47_9LAMI</name>
<reference evidence="2" key="1">
    <citation type="submission" date="2020-06" db="EMBL/GenBank/DDBJ databases">
        <authorList>
            <person name="Li T."/>
            <person name="Hu X."/>
            <person name="Zhang T."/>
            <person name="Song X."/>
            <person name="Zhang H."/>
            <person name="Dai N."/>
            <person name="Sheng W."/>
            <person name="Hou X."/>
            <person name="Wei L."/>
        </authorList>
    </citation>
    <scope>NUCLEOTIDE SEQUENCE</scope>
    <source>
        <strain evidence="2">3651</strain>
        <tissue evidence="2">Leaf</tissue>
    </source>
</reference>
<accession>A0AAE1XP47</accession>
<evidence type="ECO:0000313" key="2">
    <source>
        <dbReference type="EMBL" id="KAK4415492.1"/>
    </source>
</evidence>
<feature type="compositionally biased region" description="Low complexity" evidence="1">
    <location>
        <begin position="114"/>
        <end position="125"/>
    </location>
</feature>
<evidence type="ECO:0000256" key="1">
    <source>
        <dbReference type="SAM" id="MobiDB-lite"/>
    </source>
</evidence>
<reference evidence="2" key="2">
    <citation type="journal article" date="2024" name="Plant">
        <title>Genomic evolution and insights into agronomic trait innovations of Sesamum species.</title>
        <authorList>
            <person name="Miao H."/>
            <person name="Wang L."/>
            <person name="Qu L."/>
            <person name="Liu H."/>
            <person name="Sun Y."/>
            <person name="Le M."/>
            <person name="Wang Q."/>
            <person name="Wei S."/>
            <person name="Zheng Y."/>
            <person name="Lin W."/>
            <person name="Duan Y."/>
            <person name="Cao H."/>
            <person name="Xiong S."/>
            <person name="Wang X."/>
            <person name="Wei L."/>
            <person name="Li C."/>
            <person name="Ma Q."/>
            <person name="Ju M."/>
            <person name="Zhao R."/>
            <person name="Li G."/>
            <person name="Mu C."/>
            <person name="Tian Q."/>
            <person name="Mei H."/>
            <person name="Zhang T."/>
            <person name="Gao T."/>
            <person name="Zhang H."/>
        </authorList>
    </citation>
    <scope>NUCLEOTIDE SEQUENCE</scope>
    <source>
        <strain evidence="2">3651</strain>
    </source>
</reference>
<organism evidence="2 3">
    <name type="scientific">Sesamum alatum</name>
    <dbReference type="NCBI Taxonomy" id="300844"/>
    <lineage>
        <taxon>Eukaryota</taxon>
        <taxon>Viridiplantae</taxon>
        <taxon>Streptophyta</taxon>
        <taxon>Embryophyta</taxon>
        <taxon>Tracheophyta</taxon>
        <taxon>Spermatophyta</taxon>
        <taxon>Magnoliopsida</taxon>
        <taxon>eudicotyledons</taxon>
        <taxon>Gunneridae</taxon>
        <taxon>Pentapetalae</taxon>
        <taxon>asterids</taxon>
        <taxon>lamiids</taxon>
        <taxon>Lamiales</taxon>
        <taxon>Pedaliaceae</taxon>
        <taxon>Sesamum</taxon>
    </lineage>
</organism>
<dbReference type="Proteomes" id="UP001293254">
    <property type="component" value="Unassembled WGS sequence"/>
</dbReference>
<keyword evidence="3" id="KW-1185">Reference proteome</keyword>
<feature type="region of interest" description="Disordered" evidence="1">
    <location>
        <begin position="31"/>
        <end position="72"/>
    </location>
</feature>
<proteinExistence type="predicted"/>
<sequence>MGIVGRKKGSTGLQKDVYAECQAQPTVRLAHAPTHLPPHSNLTHIQTNPNPSPVSSVLPSTQSHRNKPNTYLVGAPAPVNVFSPPIVADGPHGEYLDSASWASNGGGVTNRGVSSSLSSPGSESSHPTDGEKGGPVFRTGGVCSEYEREARGSRAGP</sequence>
<evidence type="ECO:0000313" key="3">
    <source>
        <dbReference type="Proteomes" id="UP001293254"/>
    </source>
</evidence>
<dbReference type="AlphaFoldDB" id="A0AAE1XP47"/>
<gene>
    <name evidence="2" type="ORF">Salat_2656600</name>
</gene>